<gene>
    <name evidence="1" type="ORF">AVEN_77544_1</name>
</gene>
<proteinExistence type="predicted"/>
<comment type="caution">
    <text evidence="1">The sequence shown here is derived from an EMBL/GenBank/DDBJ whole genome shotgun (WGS) entry which is preliminary data.</text>
</comment>
<protein>
    <submittedName>
        <fullName evidence="1">Uncharacterized protein</fullName>
    </submittedName>
</protein>
<name>A0A4Y2PMW6_ARAVE</name>
<keyword evidence="2" id="KW-1185">Reference proteome</keyword>
<reference evidence="1 2" key="1">
    <citation type="journal article" date="2019" name="Sci. Rep.">
        <title>Orb-weaving spider Araneus ventricosus genome elucidates the spidroin gene catalogue.</title>
        <authorList>
            <person name="Kono N."/>
            <person name="Nakamura H."/>
            <person name="Ohtoshi R."/>
            <person name="Moran D.A.P."/>
            <person name="Shinohara A."/>
            <person name="Yoshida Y."/>
            <person name="Fujiwara M."/>
            <person name="Mori M."/>
            <person name="Tomita M."/>
            <person name="Arakawa K."/>
        </authorList>
    </citation>
    <scope>NUCLEOTIDE SEQUENCE [LARGE SCALE GENOMIC DNA]</scope>
</reference>
<dbReference type="AlphaFoldDB" id="A0A4Y2PMW6"/>
<evidence type="ECO:0000313" key="2">
    <source>
        <dbReference type="Proteomes" id="UP000499080"/>
    </source>
</evidence>
<accession>A0A4Y2PMW6</accession>
<organism evidence="1 2">
    <name type="scientific">Araneus ventricosus</name>
    <name type="common">Orbweaver spider</name>
    <name type="synonym">Epeira ventricosa</name>
    <dbReference type="NCBI Taxonomy" id="182803"/>
    <lineage>
        <taxon>Eukaryota</taxon>
        <taxon>Metazoa</taxon>
        <taxon>Ecdysozoa</taxon>
        <taxon>Arthropoda</taxon>
        <taxon>Chelicerata</taxon>
        <taxon>Arachnida</taxon>
        <taxon>Araneae</taxon>
        <taxon>Araneomorphae</taxon>
        <taxon>Entelegynae</taxon>
        <taxon>Araneoidea</taxon>
        <taxon>Araneidae</taxon>
        <taxon>Araneus</taxon>
    </lineage>
</organism>
<evidence type="ECO:0000313" key="1">
    <source>
        <dbReference type="EMBL" id="GBN52459.1"/>
    </source>
</evidence>
<sequence>MMWFERWSECGLVEDSGNGGLGLPSCVVAGLNYDEVLFWESRNSWLDCLRYSVEGGDCGASQRNQQLLIWRAQLLMTTERIPMSQRKMDPGISRMHSRVFEKWKPRNFFTCIRERASGGTVVI</sequence>
<dbReference type="EMBL" id="BGPR01011680">
    <property type="protein sequence ID" value="GBN52459.1"/>
    <property type="molecule type" value="Genomic_DNA"/>
</dbReference>
<dbReference type="Proteomes" id="UP000499080">
    <property type="component" value="Unassembled WGS sequence"/>
</dbReference>